<dbReference type="SMART" id="SM01012">
    <property type="entry name" value="ANTAR"/>
    <property type="match status" value="1"/>
</dbReference>
<evidence type="ECO:0000259" key="3">
    <source>
        <dbReference type="PROSITE" id="PS50921"/>
    </source>
</evidence>
<dbReference type="Pfam" id="PF03861">
    <property type="entry name" value="ANTAR"/>
    <property type="match status" value="1"/>
</dbReference>
<proteinExistence type="predicted"/>
<dbReference type="InterPro" id="IPR029016">
    <property type="entry name" value="GAF-like_dom_sf"/>
</dbReference>
<feature type="domain" description="ANTAR" evidence="3">
    <location>
        <begin position="169"/>
        <end position="230"/>
    </location>
</feature>
<evidence type="ECO:0000256" key="2">
    <source>
        <dbReference type="ARBA" id="ARBA00023163"/>
    </source>
</evidence>
<protein>
    <submittedName>
        <fullName evidence="4">Putative ANTAR domain protein</fullName>
    </submittedName>
</protein>
<gene>
    <name evidence="4" type="ORF">NOCA1160082</name>
</gene>
<dbReference type="Gene3D" id="1.10.10.10">
    <property type="entry name" value="Winged helix-like DNA-binding domain superfamily/Winged helix DNA-binding domain"/>
    <property type="match status" value="1"/>
</dbReference>
<evidence type="ECO:0000256" key="1">
    <source>
        <dbReference type="ARBA" id="ARBA00023015"/>
    </source>
</evidence>
<dbReference type="GO" id="GO:0003723">
    <property type="term" value="F:RNA binding"/>
    <property type="evidence" value="ECO:0007669"/>
    <property type="project" value="InterPro"/>
</dbReference>
<dbReference type="PROSITE" id="PS50921">
    <property type="entry name" value="ANTAR"/>
    <property type="match status" value="1"/>
</dbReference>
<dbReference type="InterPro" id="IPR005561">
    <property type="entry name" value="ANTAR"/>
</dbReference>
<evidence type="ECO:0000313" key="4">
    <source>
        <dbReference type="EMBL" id="CUR58835.1"/>
    </source>
</evidence>
<reference evidence="4" key="1">
    <citation type="submission" date="2015-08" db="EMBL/GenBank/DDBJ databases">
        <authorList>
            <person name="Babu N.S."/>
            <person name="Beckwith C.J."/>
            <person name="Beseler K.G."/>
            <person name="Brison A."/>
            <person name="Carone J.V."/>
            <person name="Caskin T.P."/>
            <person name="Diamond M."/>
            <person name="Durham M.E."/>
            <person name="Foxe J.M."/>
            <person name="Go M."/>
            <person name="Henderson B.A."/>
            <person name="Jones I.B."/>
            <person name="McGettigan J.A."/>
            <person name="Micheletti S.J."/>
            <person name="Nasrallah M.E."/>
            <person name="Ortiz D."/>
            <person name="Piller C.R."/>
            <person name="Privatt S.R."/>
            <person name="Schneider S.L."/>
            <person name="Sharp S."/>
            <person name="Smith T.C."/>
            <person name="Stanton J.D."/>
            <person name="Ullery H.E."/>
            <person name="Wilson R.J."/>
            <person name="Serrano M.G."/>
            <person name="Buck G."/>
            <person name="Lee V."/>
            <person name="Wang Y."/>
            <person name="Carvalho R."/>
            <person name="Voegtly L."/>
            <person name="Shi R."/>
            <person name="Duckworth R."/>
            <person name="Johnson A."/>
            <person name="Loviza R."/>
            <person name="Walstead R."/>
            <person name="Shah Z."/>
            <person name="Kiflezghi M."/>
            <person name="Wade K."/>
            <person name="Ball S.L."/>
            <person name="Bradley K.W."/>
            <person name="Asai D.J."/>
            <person name="Bowman C.A."/>
            <person name="Russell D.A."/>
            <person name="Pope W.H."/>
            <person name="Jacobs-Sera D."/>
            <person name="Hendrix R.W."/>
            <person name="Hatfull G.F."/>
        </authorList>
    </citation>
    <scope>NUCLEOTIDE SEQUENCE</scope>
</reference>
<name>A0A2P2CA12_9ZZZZ</name>
<accession>A0A2P2CA12</accession>
<dbReference type="InterPro" id="IPR003018">
    <property type="entry name" value="GAF"/>
</dbReference>
<dbReference type="Pfam" id="PF01590">
    <property type="entry name" value="GAF"/>
    <property type="match status" value="1"/>
</dbReference>
<dbReference type="SUPFAM" id="SSF55781">
    <property type="entry name" value="GAF domain-like"/>
    <property type="match status" value="1"/>
</dbReference>
<keyword evidence="2" id="KW-0804">Transcription</keyword>
<dbReference type="AlphaFoldDB" id="A0A2P2CA12"/>
<dbReference type="EMBL" id="CZKB01000008">
    <property type="protein sequence ID" value="CUR58835.1"/>
    <property type="molecule type" value="Genomic_DNA"/>
</dbReference>
<organism evidence="4">
    <name type="scientific">metagenome</name>
    <dbReference type="NCBI Taxonomy" id="256318"/>
    <lineage>
        <taxon>unclassified sequences</taxon>
        <taxon>metagenomes</taxon>
    </lineage>
</organism>
<sequence>MSVNDLPLAERGRLLSELAATLATLPTERAQTWRLGEAMRLMLGADGVAITLEYLSDNRVTLCASDEVATALESVQEVLGQGPGFAAAMDDVLVVADLDGDADQRWPMLAQALESRYGPLRVYAVPVHAHGGMRGVATLHIGRQRWLSEPDDRVTFLVNAVGAALVADAAEHPEGHLQSGEGWSSRSLVHQATGMVMAQVRVTPEDALALLRGHAYALATDVDDVARRVVGRSVNFSNFDVEGD</sequence>
<dbReference type="Gene3D" id="3.30.450.40">
    <property type="match status" value="1"/>
</dbReference>
<keyword evidence="1" id="KW-0805">Transcription regulation</keyword>
<dbReference type="InterPro" id="IPR036388">
    <property type="entry name" value="WH-like_DNA-bd_sf"/>
</dbReference>